<dbReference type="SUPFAM" id="SSF47413">
    <property type="entry name" value="lambda repressor-like DNA-binding domains"/>
    <property type="match status" value="1"/>
</dbReference>
<evidence type="ECO:0000313" key="6">
    <source>
        <dbReference type="Proteomes" id="UP000580344"/>
    </source>
</evidence>
<comment type="caution">
    <text evidence="5">The sequence shown here is derived from an EMBL/GenBank/DDBJ whole genome shotgun (WGS) entry which is preliminary data.</text>
</comment>
<gene>
    <name evidence="5" type="ORF">HMH06_06450</name>
</gene>
<name>A0ABX1WLR3_9FLAO</name>
<keyword evidence="6" id="KW-1185">Reference proteome</keyword>
<dbReference type="PROSITE" id="PS50943">
    <property type="entry name" value="HTH_CROC1"/>
    <property type="match status" value="1"/>
</dbReference>
<dbReference type="Proteomes" id="UP000580344">
    <property type="component" value="Unassembled WGS sequence"/>
</dbReference>
<keyword evidence="3" id="KW-0804">Transcription</keyword>
<reference evidence="5 6" key="1">
    <citation type="submission" date="2020-05" db="EMBL/GenBank/DDBJ databases">
        <title>Tigecycline resistant gene in Empedobacter stercoris.</title>
        <authorList>
            <person name="Chen Y."/>
            <person name="Cheng Y."/>
            <person name="Zhou K."/>
        </authorList>
    </citation>
    <scope>NUCLEOTIDE SEQUENCE [LARGE SCALE GENOMIC DNA]</scope>
    <source>
        <strain evidence="5 6">ES202</strain>
    </source>
</reference>
<accession>A0ABX1WLR3</accession>
<sequence>MKSEILIQFGNRVKELRKAQNMSQEDLADAAGLHRTYIGMIERAEKNITLENIEKIAKALDTPINKLL</sequence>
<dbReference type="InterPro" id="IPR001387">
    <property type="entry name" value="Cro/C1-type_HTH"/>
</dbReference>
<dbReference type="PANTHER" id="PTHR46797:SF23">
    <property type="entry name" value="HTH-TYPE TRANSCRIPTIONAL REGULATOR SUTR"/>
    <property type="match status" value="1"/>
</dbReference>
<organism evidence="5 6">
    <name type="scientific">Empedobacter stercoris</name>
    <dbReference type="NCBI Taxonomy" id="1628248"/>
    <lineage>
        <taxon>Bacteria</taxon>
        <taxon>Pseudomonadati</taxon>
        <taxon>Bacteroidota</taxon>
        <taxon>Flavobacteriia</taxon>
        <taxon>Flavobacteriales</taxon>
        <taxon>Weeksellaceae</taxon>
        <taxon>Empedobacter</taxon>
    </lineage>
</organism>
<keyword evidence="1" id="KW-0805">Transcription regulation</keyword>
<feature type="domain" description="HTH cro/C1-type" evidence="4">
    <location>
        <begin position="13"/>
        <end position="67"/>
    </location>
</feature>
<keyword evidence="2" id="KW-0238">DNA-binding</keyword>
<dbReference type="Pfam" id="PF01381">
    <property type="entry name" value="HTH_3"/>
    <property type="match status" value="1"/>
</dbReference>
<protein>
    <submittedName>
        <fullName evidence="5">Helix-turn-helix transcriptional regulator</fullName>
    </submittedName>
</protein>
<evidence type="ECO:0000256" key="3">
    <source>
        <dbReference type="ARBA" id="ARBA00023163"/>
    </source>
</evidence>
<dbReference type="InterPro" id="IPR050807">
    <property type="entry name" value="TransReg_Diox_bact_type"/>
</dbReference>
<proteinExistence type="predicted"/>
<evidence type="ECO:0000256" key="2">
    <source>
        <dbReference type="ARBA" id="ARBA00023125"/>
    </source>
</evidence>
<dbReference type="CDD" id="cd00093">
    <property type="entry name" value="HTH_XRE"/>
    <property type="match status" value="1"/>
</dbReference>
<dbReference type="EMBL" id="JABFOQ010000011">
    <property type="protein sequence ID" value="NOJ75475.1"/>
    <property type="molecule type" value="Genomic_DNA"/>
</dbReference>
<evidence type="ECO:0000313" key="5">
    <source>
        <dbReference type="EMBL" id="NOJ75475.1"/>
    </source>
</evidence>
<dbReference type="InterPro" id="IPR010982">
    <property type="entry name" value="Lambda_DNA-bd_dom_sf"/>
</dbReference>
<dbReference type="PANTHER" id="PTHR46797">
    <property type="entry name" value="HTH-TYPE TRANSCRIPTIONAL REGULATOR"/>
    <property type="match status" value="1"/>
</dbReference>
<evidence type="ECO:0000259" key="4">
    <source>
        <dbReference type="PROSITE" id="PS50943"/>
    </source>
</evidence>
<evidence type="ECO:0000256" key="1">
    <source>
        <dbReference type="ARBA" id="ARBA00023015"/>
    </source>
</evidence>
<dbReference type="RefSeq" id="WP_171622792.1">
    <property type="nucleotide sequence ID" value="NZ_JABFOQ010000011.1"/>
</dbReference>
<dbReference type="SMART" id="SM00530">
    <property type="entry name" value="HTH_XRE"/>
    <property type="match status" value="1"/>
</dbReference>
<dbReference type="Gene3D" id="1.10.260.40">
    <property type="entry name" value="lambda repressor-like DNA-binding domains"/>
    <property type="match status" value="1"/>
</dbReference>